<comment type="caution">
    <text evidence="2">The sequence shown here is derived from an EMBL/GenBank/DDBJ whole genome shotgun (WGS) entry which is preliminary data.</text>
</comment>
<dbReference type="PANTHER" id="PTHR33167">
    <property type="entry name" value="TRANSCRIPTION FACTOR, PUTATIVE (DUF863)-RELATED"/>
    <property type="match status" value="1"/>
</dbReference>
<evidence type="ECO:0000256" key="1">
    <source>
        <dbReference type="SAM" id="MobiDB-lite"/>
    </source>
</evidence>
<dbReference type="InterPro" id="IPR008581">
    <property type="entry name" value="DUF863_pln"/>
</dbReference>
<feature type="region of interest" description="Disordered" evidence="1">
    <location>
        <begin position="937"/>
        <end position="958"/>
    </location>
</feature>
<dbReference type="PANTHER" id="PTHR33167:SF4">
    <property type="entry name" value="TRANSCRIPTION FACTOR, PUTATIVE (DUF863)-RELATED"/>
    <property type="match status" value="1"/>
</dbReference>
<feature type="compositionally biased region" description="Low complexity" evidence="1">
    <location>
        <begin position="472"/>
        <end position="483"/>
    </location>
</feature>
<dbReference type="Pfam" id="PF05904">
    <property type="entry name" value="DUF863"/>
    <property type="match status" value="1"/>
</dbReference>
<feature type="compositionally biased region" description="Basic residues" evidence="1">
    <location>
        <begin position="945"/>
        <end position="957"/>
    </location>
</feature>
<name>A0ABC8UYH9_9AQUA</name>
<evidence type="ECO:0000313" key="3">
    <source>
        <dbReference type="Proteomes" id="UP001642360"/>
    </source>
</evidence>
<reference evidence="2 3" key="1">
    <citation type="submission" date="2024-02" db="EMBL/GenBank/DDBJ databases">
        <authorList>
            <person name="Vignale AGUSTIN F."/>
            <person name="Sosa J E."/>
            <person name="Modenutti C."/>
        </authorList>
    </citation>
    <scope>NUCLEOTIDE SEQUENCE [LARGE SCALE GENOMIC DNA]</scope>
</reference>
<dbReference type="AlphaFoldDB" id="A0ABC8UYH9"/>
<sequence length="1075" mass="119016">MGTEVQCKSYFPIYYSMRDLNEDANSSSWPPYYGDNGQYFNGFRSRTVQNTYPSNDKDALKQKILEHEAIFKNQVYELHRLYRVQRDIMDEIKKKEQHKQQISIEISSGSSLIASQNPSEDAWKWHSPSFPLANSVYGRASMLGADIMNSPLSCTKGNITQAGRVPFQNGCTSKDCEELEPRPSKVRKKLFDLQLPADEYIDTEKGEEIQENNIADISSHPFTRNCEIGSGNNVKFILCGGGGTNYPGDSSPSDSCLRTSIGLADLNEPIRAEEASVPKSVDFLGHSASHGEIRGLDLSARKKSEFVGPPKELPRNSYHAGNNGTLNYLSVDNKSNGRGLSPNIYEAGQVKSNLTPIPQGLRQDELPIPSHATQVVLNKTHQPPGVFRTDHNREDLWRERTGHGVEISDRNRVPSNYRCMESVAASHIPNPYPFVNSSDLMNSRSHSISSWGRPISSLTQKLTSVHTFSSLNSSANLSRSPSSESHDICGDKRHGYYRSNPSVDLPTRNGFYHGSSSGSKELSVCFGYENCDGTGNLASERSINHGSEKFYKSSNLRDVTPAKDMNLNVVLSKSSSNEAVSKQDLDIVDEKRKCEDHLAVLPWLKPARTNGATDTRRDSSSVNLAFFQASSNPLSCKSETLKDPNPIFSDNAVSSVLTDHDIEAKKEIGDSLSNRKIFGFHIFDYPCASKNESSSLLSTSASFHCPPEGRIITNEGKNRVIDINVACDSPLPESGKQIAAGAVVVENAMDTKRTSLKNHIDLNSCMTEDEDILVPSVSCTSATVKIAVEIDLEAPVVLETQEDILPERGQMQHQAPLQSTEHKMKQPQDEVVRIAAEAIVAISSCDLHNQKDDNTGLSYEGSLCDSLLWFVEVVSSCADDLENKFDKETKGRDGGDVEDSFSDEIDYFEVMTLKLMETKEEDYMPEPFVSEIQQVEEGGATSLPHRTRRGQARRGRQRRDFQRDILPGLVSLSRHEVTEDLQTFGGLMRATGHPWNAGLTRRNGTRNRAARGKHRAAVDTVPYVAPSPVPTPLMQTLNNIEAGLEDISLTGWGKTTRRPRRQRCPAGNPPPVLLI</sequence>
<feature type="compositionally biased region" description="Basic and acidic residues" evidence="1">
    <location>
        <begin position="484"/>
        <end position="493"/>
    </location>
</feature>
<organism evidence="2 3">
    <name type="scientific">Ilex paraguariensis</name>
    <name type="common">yerba mate</name>
    <dbReference type="NCBI Taxonomy" id="185542"/>
    <lineage>
        <taxon>Eukaryota</taxon>
        <taxon>Viridiplantae</taxon>
        <taxon>Streptophyta</taxon>
        <taxon>Embryophyta</taxon>
        <taxon>Tracheophyta</taxon>
        <taxon>Spermatophyta</taxon>
        <taxon>Magnoliopsida</taxon>
        <taxon>eudicotyledons</taxon>
        <taxon>Gunneridae</taxon>
        <taxon>Pentapetalae</taxon>
        <taxon>asterids</taxon>
        <taxon>campanulids</taxon>
        <taxon>Aquifoliales</taxon>
        <taxon>Aquifoliaceae</taxon>
        <taxon>Ilex</taxon>
    </lineage>
</organism>
<dbReference type="Proteomes" id="UP001642360">
    <property type="component" value="Unassembled WGS sequence"/>
</dbReference>
<protein>
    <submittedName>
        <fullName evidence="2">Uncharacterized protein</fullName>
    </submittedName>
</protein>
<feature type="region of interest" description="Disordered" evidence="1">
    <location>
        <begin position="1052"/>
        <end position="1075"/>
    </location>
</feature>
<evidence type="ECO:0000313" key="2">
    <source>
        <dbReference type="EMBL" id="CAK9186158.1"/>
    </source>
</evidence>
<keyword evidence="3" id="KW-1185">Reference proteome</keyword>
<feature type="region of interest" description="Disordered" evidence="1">
    <location>
        <begin position="472"/>
        <end position="493"/>
    </location>
</feature>
<dbReference type="EMBL" id="CAUOFW020009502">
    <property type="protein sequence ID" value="CAK9186158.1"/>
    <property type="molecule type" value="Genomic_DNA"/>
</dbReference>
<accession>A0ABC8UYH9</accession>
<proteinExistence type="predicted"/>
<gene>
    <name evidence="2" type="ORF">ILEXP_LOCUS56640</name>
</gene>